<organism evidence="1 2">
    <name type="scientific">Sphaerulina musiva (strain SO2202)</name>
    <name type="common">Poplar stem canker fungus</name>
    <name type="synonym">Septoria musiva</name>
    <dbReference type="NCBI Taxonomy" id="692275"/>
    <lineage>
        <taxon>Eukaryota</taxon>
        <taxon>Fungi</taxon>
        <taxon>Dikarya</taxon>
        <taxon>Ascomycota</taxon>
        <taxon>Pezizomycotina</taxon>
        <taxon>Dothideomycetes</taxon>
        <taxon>Dothideomycetidae</taxon>
        <taxon>Mycosphaerellales</taxon>
        <taxon>Mycosphaerellaceae</taxon>
        <taxon>Sphaerulina</taxon>
    </lineage>
</organism>
<dbReference type="AlphaFoldDB" id="M3CI31"/>
<gene>
    <name evidence="1" type="ORF">SEPMUDRAFT_148730</name>
</gene>
<keyword evidence="2" id="KW-1185">Reference proteome</keyword>
<name>M3CI31_SPHMS</name>
<reference evidence="1 2" key="1">
    <citation type="journal article" date="2012" name="PLoS Pathog.">
        <title>Diverse lifestyles and strategies of plant pathogenesis encoded in the genomes of eighteen Dothideomycetes fungi.</title>
        <authorList>
            <person name="Ohm R.A."/>
            <person name="Feau N."/>
            <person name="Henrissat B."/>
            <person name="Schoch C.L."/>
            <person name="Horwitz B.A."/>
            <person name="Barry K.W."/>
            <person name="Condon B.J."/>
            <person name="Copeland A.C."/>
            <person name="Dhillon B."/>
            <person name="Glaser F."/>
            <person name="Hesse C.N."/>
            <person name="Kosti I."/>
            <person name="LaButti K."/>
            <person name="Lindquist E.A."/>
            <person name="Lucas S."/>
            <person name="Salamov A.A."/>
            <person name="Bradshaw R.E."/>
            <person name="Ciuffetti L."/>
            <person name="Hamelin R.C."/>
            <person name="Kema G.H.J."/>
            <person name="Lawrence C."/>
            <person name="Scott J.A."/>
            <person name="Spatafora J.W."/>
            <person name="Turgeon B.G."/>
            <person name="de Wit P.J.G.M."/>
            <person name="Zhong S."/>
            <person name="Goodwin S.B."/>
            <person name="Grigoriev I.V."/>
        </authorList>
    </citation>
    <scope>NUCLEOTIDE SEQUENCE [LARGE SCALE GENOMIC DNA]</scope>
    <source>
        <strain evidence="1 2">SO2202</strain>
    </source>
</reference>
<evidence type="ECO:0000313" key="2">
    <source>
        <dbReference type="Proteomes" id="UP000016931"/>
    </source>
</evidence>
<proteinExistence type="predicted"/>
<dbReference type="EMBL" id="KB456263">
    <property type="protein sequence ID" value="EMF13438.1"/>
    <property type="molecule type" value="Genomic_DNA"/>
</dbReference>
<dbReference type="GeneID" id="27902249"/>
<evidence type="ECO:0000313" key="1">
    <source>
        <dbReference type="EMBL" id="EMF13438.1"/>
    </source>
</evidence>
<dbReference type="RefSeq" id="XP_016761559.1">
    <property type="nucleotide sequence ID" value="XM_016905112.1"/>
</dbReference>
<dbReference type="HOGENOM" id="CLU_2224839_0_0_1"/>
<sequence length="106" mass="11991">MKSLTSICQQKPSCRPRLSFSADFFSSLQLREQEVGSMFLASGQGGRQSCRSLTDQYLDNVQSLTPLTSIREREKSERSSFHTNEQFRLLSSLRHVMNADATVIIS</sequence>
<protein>
    <submittedName>
        <fullName evidence="1">Uncharacterized protein</fullName>
    </submittedName>
</protein>
<dbReference type="Proteomes" id="UP000016931">
    <property type="component" value="Unassembled WGS sequence"/>
</dbReference>
<accession>M3CI31</accession>